<gene>
    <name evidence="2" type="ORF">CWE11_10690</name>
</gene>
<dbReference type="Gene3D" id="3.30.2010.10">
    <property type="entry name" value="Metalloproteases ('zincins'), catalytic domain"/>
    <property type="match status" value="1"/>
</dbReference>
<dbReference type="RefSeq" id="WP_126777615.1">
    <property type="nucleotide sequence ID" value="NZ_PIPM01000015.1"/>
</dbReference>
<dbReference type="OrthoDB" id="9811177at2"/>
<proteinExistence type="predicted"/>
<reference evidence="2 3" key="1">
    <citation type="journal article" date="2011" name="Front. Microbiol.">
        <title>Genomic signatures of strain selection and enhancement in Bacillus atrophaeus var. globigii, a historical biowarfare simulant.</title>
        <authorList>
            <person name="Gibbons H.S."/>
            <person name="Broomall S.M."/>
            <person name="McNew L.A."/>
            <person name="Daligault H."/>
            <person name="Chapman C."/>
            <person name="Bruce D."/>
            <person name="Karavis M."/>
            <person name="Krepps M."/>
            <person name="McGregor P.A."/>
            <person name="Hong C."/>
            <person name="Park K.H."/>
            <person name="Akmal A."/>
            <person name="Feldman A."/>
            <person name="Lin J.S."/>
            <person name="Chang W.E."/>
            <person name="Higgs B.W."/>
            <person name="Demirev P."/>
            <person name="Lindquist J."/>
            <person name="Liem A."/>
            <person name="Fochler E."/>
            <person name="Read T.D."/>
            <person name="Tapia R."/>
            <person name="Johnson S."/>
            <person name="Bishop-Lilly K.A."/>
            <person name="Detter C."/>
            <person name="Han C."/>
            <person name="Sozhamannan S."/>
            <person name="Rosenzweig C.N."/>
            <person name="Skowronski E.W."/>
        </authorList>
    </citation>
    <scope>NUCLEOTIDE SEQUENCE [LARGE SCALE GENOMIC DNA]</scope>
    <source>
        <strain evidence="2 3">GYP-17</strain>
    </source>
</reference>
<keyword evidence="2" id="KW-0378">Hydrolase</keyword>
<comment type="caution">
    <text evidence="2">The sequence shown here is derived from an EMBL/GenBank/DDBJ whole genome shotgun (WGS) entry which is preliminary data.</text>
</comment>
<name>A0A432WBB9_9GAMM</name>
<dbReference type="CDD" id="cd07344">
    <property type="entry name" value="M48_yhfN_like"/>
    <property type="match status" value="1"/>
</dbReference>
<accession>A0A432WBB9</accession>
<evidence type="ECO:0000313" key="3">
    <source>
        <dbReference type="Proteomes" id="UP000288405"/>
    </source>
</evidence>
<dbReference type="InterPro" id="IPR002725">
    <property type="entry name" value="YgjP-like_metallopeptidase"/>
</dbReference>
<dbReference type="PANTHER" id="PTHR30399">
    <property type="entry name" value="UNCHARACTERIZED PROTEIN YGJP"/>
    <property type="match status" value="1"/>
</dbReference>
<dbReference type="Proteomes" id="UP000288405">
    <property type="component" value="Unassembled WGS sequence"/>
</dbReference>
<protein>
    <submittedName>
        <fullName evidence="2">Metal-dependent hydrolase</fullName>
    </submittedName>
</protein>
<feature type="domain" description="YgjP-like metallopeptidase" evidence="1">
    <location>
        <begin position="28"/>
        <end position="236"/>
    </location>
</feature>
<sequence>MNVAIQGFHYGDEWIPFSRRASKSSAQKVVIKVKPDCTVEVLAPAESSDQEVLKAVRKRGRWVYEQLRDFRQQLEHITPRSYVSGESHYYLGKQYVLKVEVNPHLPRSAKLLRGQIQVSVRENEPERVKLALEEFYKARAKELFQKRLSAVLEQALWVEQRPPIRVQTMQTQWGSCSPKGRITLNPLLVKAPRECIDYVILHELCHIAEHNHSERFYRLMGQVMPKWEAVKQRLDRMAGRVFNE</sequence>
<evidence type="ECO:0000259" key="1">
    <source>
        <dbReference type="Pfam" id="PF01863"/>
    </source>
</evidence>
<dbReference type="GO" id="GO:0016787">
    <property type="term" value="F:hydrolase activity"/>
    <property type="evidence" value="ECO:0007669"/>
    <property type="project" value="UniProtKB-KW"/>
</dbReference>
<dbReference type="EMBL" id="PIPM01000015">
    <property type="protein sequence ID" value="RUO28761.1"/>
    <property type="molecule type" value="Genomic_DNA"/>
</dbReference>
<keyword evidence="3" id="KW-1185">Reference proteome</keyword>
<dbReference type="AlphaFoldDB" id="A0A432WBB9"/>
<dbReference type="InterPro" id="IPR053136">
    <property type="entry name" value="UTP_pyrophosphatase-like"/>
</dbReference>
<dbReference type="Pfam" id="PF01863">
    <property type="entry name" value="YgjP-like"/>
    <property type="match status" value="1"/>
</dbReference>
<dbReference type="PANTHER" id="PTHR30399:SF1">
    <property type="entry name" value="UTP PYROPHOSPHATASE"/>
    <property type="match status" value="1"/>
</dbReference>
<evidence type="ECO:0000313" key="2">
    <source>
        <dbReference type="EMBL" id="RUO28761.1"/>
    </source>
</evidence>
<organism evidence="2 3">
    <name type="scientific">Aliidiomarina sanyensis</name>
    <dbReference type="NCBI Taxonomy" id="1249555"/>
    <lineage>
        <taxon>Bacteria</taxon>
        <taxon>Pseudomonadati</taxon>
        <taxon>Pseudomonadota</taxon>
        <taxon>Gammaproteobacteria</taxon>
        <taxon>Alteromonadales</taxon>
        <taxon>Idiomarinaceae</taxon>
        <taxon>Aliidiomarina</taxon>
    </lineage>
</organism>